<proteinExistence type="predicted"/>
<dbReference type="PANTHER" id="PTHR46535:SF1">
    <property type="entry name" value="NEDD4-BINDING PROTEIN 2"/>
    <property type="match status" value="1"/>
</dbReference>
<feature type="compositionally biased region" description="Polar residues" evidence="1">
    <location>
        <begin position="1088"/>
        <end position="1108"/>
    </location>
</feature>
<organism evidence="3 4">
    <name type="scientific">Cherax quadricarinatus</name>
    <name type="common">Australian red claw crayfish</name>
    <dbReference type="NCBI Taxonomy" id="27406"/>
    <lineage>
        <taxon>Eukaryota</taxon>
        <taxon>Metazoa</taxon>
        <taxon>Ecdysozoa</taxon>
        <taxon>Arthropoda</taxon>
        <taxon>Crustacea</taxon>
        <taxon>Multicrustacea</taxon>
        <taxon>Malacostraca</taxon>
        <taxon>Eumalacostraca</taxon>
        <taxon>Eucarida</taxon>
        <taxon>Decapoda</taxon>
        <taxon>Pleocyemata</taxon>
        <taxon>Astacidea</taxon>
        <taxon>Parastacoidea</taxon>
        <taxon>Parastacidae</taxon>
        <taxon>Cherax</taxon>
    </lineage>
</organism>
<name>A0AAW0YF10_CHEQU</name>
<dbReference type="InterPro" id="IPR036063">
    <property type="entry name" value="Smr_dom_sf"/>
</dbReference>
<dbReference type="InterPro" id="IPR009060">
    <property type="entry name" value="UBA-like_sf"/>
</dbReference>
<feature type="domain" description="Smr" evidence="2">
    <location>
        <begin position="1683"/>
        <end position="1764"/>
    </location>
</feature>
<dbReference type="SMART" id="SM01162">
    <property type="entry name" value="DUF1771"/>
    <property type="match status" value="1"/>
</dbReference>
<feature type="region of interest" description="Disordered" evidence="1">
    <location>
        <begin position="1347"/>
        <end position="1374"/>
    </location>
</feature>
<dbReference type="PANTHER" id="PTHR46535">
    <property type="entry name" value="NEDD4-BINDING PROTEIN 2"/>
    <property type="match status" value="1"/>
</dbReference>
<dbReference type="SUPFAM" id="SSF46934">
    <property type="entry name" value="UBA-like"/>
    <property type="match status" value="1"/>
</dbReference>
<feature type="compositionally biased region" description="Basic and acidic residues" evidence="1">
    <location>
        <begin position="1001"/>
        <end position="1021"/>
    </location>
</feature>
<dbReference type="Gene3D" id="3.30.1370.110">
    <property type="match status" value="1"/>
</dbReference>
<dbReference type="InterPro" id="IPR052772">
    <property type="entry name" value="Endo/PolyKinase_Domain-Protein"/>
</dbReference>
<feature type="compositionally biased region" description="Polar residues" evidence="1">
    <location>
        <begin position="1033"/>
        <end position="1045"/>
    </location>
</feature>
<reference evidence="3 4" key="1">
    <citation type="journal article" date="2024" name="BMC Genomics">
        <title>Genome assembly of redclaw crayfish (Cherax quadricarinatus) provides insights into its immune adaptation and hypoxia tolerance.</title>
        <authorList>
            <person name="Liu Z."/>
            <person name="Zheng J."/>
            <person name="Li H."/>
            <person name="Fang K."/>
            <person name="Wang S."/>
            <person name="He J."/>
            <person name="Zhou D."/>
            <person name="Weng S."/>
            <person name="Chi M."/>
            <person name="Gu Z."/>
            <person name="He J."/>
            <person name="Li F."/>
            <person name="Wang M."/>
        </authorList>
    </citation>
    <scope>NUCLEOTIDE SEQUENCE [LARGE SCALE GENOMIC DNA]</scope>
    <source>
        <strain evidence="3">ZL_2023a</strain>
    </source>
</reference>
<evidence type="ECO:0000313" key="4">
    <source>
        <dbReference type="Proteomes" id="UP001445076"/>
    </source>
</evidence>
<feature type="compositionally biased region" description="Basic and acidic residues" evidence="1">
    <location>
        <begin position="1355"/>
        <end position="1368"/>
    </location>
</feature>
<dbReference type="SUPFAM" id="SSF52540">
    <property type="entry name" value="P-loop containing nucleoside triphosphate hydrolases"/>
    <property type="match status" value="1"/>
</dbReference>
<dbReference type="SMART" id="SM00463">
    <property type="entry name" value="SMR"/>
    <property type="match status" value="1"/>
</dbReference>
<dbReference type="InterPro" id="IPR013899">
    <property type="entry name" value="DUF1771"/>
</dbReference>
<feature type="region of interest" description="Disordered" evidence="1">
    <location>
        <begin position="1250"/>
        <end position="1287"/>
    </location>
</feature>
<gene>
    <name evidence="3" type="ORF">OTU49_014765</name>
</gene>
<dbReference type="PROSITE" id="PS50828">
    <property type="entry name" value="SMR"/>
    <property type="match status" value="1"/>
</dbReference>
<dbReference type="Pfam" id="PF13671">
    <property type="entry name" value="AAA_33"/>
    <property type="match status" value="1"/>
</dbReference>
<sequence>MAETDHGELLTKFEEIFGTVVEHEVIKMILQSCGWESKSASEMLLAMIDPKDLPLHAQNILLADSIVQNSAKQLSDKLSSDDSSLVQTLNVTSGQLEKDLINHTNRPRSPVSNENEFSILNPSLASGTVLHPRNSNARVFREDDNAAAVIRTETEISSPHNSFGGIGSGSSSPLSPHRFGFAVDFEINRERDTSNWVLAPEFVPNAFNPNPSANNNGIWPLEMSHFLMQTPQNPKGKSKVKDNVSKKDDIVKKILIGTKIMVLMRGLPGSGKSTLAKEIKGKNGVILSTDDFFFSKKGKYNYDPSRISEAHQWNKHRAAQRLQDGKTPIIIDNTNLQAWEMKPYVKLALQYGYEVDILDADAPWKNNLKELAKRNTHGVPKSKILEMKGRYEREINIEHIIADLRGFQINKQKSADKDPLVYEFKSEEDDQTLFQQNINGGQITENAFSKFQDDFQKIEDWSSDADDDDDDVDVIIEGYDSEEEKADCVGNLDTDGKTEVSEAMSGNEIQADSKLDEGKFSSHVCGIATQGKIKNIQDKRLYQSGESMKISIKNEDMEWADVSDEEKIQRLIEEANADIDIAQSERDWFDLTSQSNEEEDVSDQKFSDLVMSFGSIVRAQIEKSASGISTGAEIGTATFQTADTLNEDLAMYELCSNVEEKTGKSLSMLLTRSGENEAMNFLSLNSSYDFSKNQENEADSLFSFISLREATSNVMNDISVKNNDVGVIESAINDGKNNDVRVIESAVTDGKNNDVEMIESAVNDGKNNDVGVIESAVNDGKNDDVGVIESAVNDGKNNDVGVIESAVNDGKNNDVGVIESAVNDGKNNDVGVIGSAVNDGIKLGSFIDNNDVSSNTRLESENHKIVMLEKNYDNSEADFQKHTSDEAVEDLESNDRHISDKILMEGKILETNDAVINEENILLIRTVVSENNKLEDFISKTINSPQDIGYHYSVADSLASWECVDTFAGESSVNWDSSEKVETNKSVSQSSKPSRSRRKRISGDPDRWLGDTNEETNKVEDPSIVSWKPVQSGIPSWDSNNSPILSDSDRPLKQEIQEIKSENSLKPQPHTGAVPKFRRHKQHARTLSAASTSSGNSDDQTSNDTTSYPLPCIEKSLHDAEKSSRIKYIPAETQTLSIDFEALQLDNNLYELKIMYGQPGYITKYDSDVLPDSGPLTRGKLYLDKSTMTDYSADITMVESYRNLVAFFPNISEDDLQDVLEKCMYNLDWAMNVLLDGGYEMSDPADASISYEEPKEVDIDTESTTETTSTGDGREDPSSFADASDISSDVYVEEKSRKFKQSQQPKDLASKKAIEQAFTFNDSVDDRVTRLTGKDVSELNMMRVKEMKAKRKQGERKIASNRNEKPIEESTSGDDAEGAQYITLVMDPLFASQLTRMFGPVGACEISGELTPEDRSVILPLEFCLMIHKYWTLTLDGKFKHETEVLDSLIREDESLARRLQEEEEVSLRNGKNEKMEEVFQNDPPSQFKEIMDLEQALQHSHEDSQSSDCLTMSSHLTLQRLYAEYPKVDPNALKEEFARSGFSYQDTVEKLYRQYGTEHGTPKTVIAPEALYRYEQQMIRQAQRDSLAQQEIEDLLTTQENEDELFPDDPQVYRNEAQLHYHQRQEAFKKAQEASSQGMKAVAAYYARLGNLHSTKLGEANQRASKKILEATNANRTDANCLDLHLLHVPEALSAAQAFLKERQRVLTARGIKQMQVSLITGRGAHSVGGQARLKPAIKEFLQKSKFLFHEANSGMFTVTLQS</sequence>
<dbReference type="Pfam" id="PF08590">
    <property type="entry name" value="DUF1771"/>
    <property type="match status" value="1"/>
</dbReference>
<dbReference type="SUPFAM" id="SSF160443">
    <property type="entry name" value="SMR domain-like"/>
    <property type="match status" value="1"/>
</dbReference>
<dbReference type="Proteomes" id="UP001445076">
    <property type="component" value="Unassembled WGS sequence"/>
</dbReference>
<dbReference type="Gene3D" id="3.40.50.300">
    <property type="entry name" value="P-loop containing nucleotide triphosphate hydrolases"/>
    <property type="match status" value="1"/>
</dbReference>
<accession>A0AAW0YF10</accession>
<evidence type="ECO:0000259" key="2">
    <source>
        <dbReference type="PROSITE" id="PS50828"/>
    </source>
</evidence>
<keyword evidence="4" id="KW-1185">Reference proteome</keyword>
<evidence type="ECO:0000313" key="3">
    <source>
        <dbReference type="EMBL" id="KAK8750293.1"/>
    </source>
</evidence>
<dbReference type="GO" id="GO:0005634">
    <property type="term" value="C:nucleus"/>
    <property type="evidence" value="ECO:0007669"/>
    <property type="project" value="TreeGrafter"/>
</dbReference>
<feature type="compositionally biased region" description="Low complexity" evidence="1">
    <location>
        <begin position="1262"/>
        <end position="1271"/>
    </location>
</feature>
<evidence type="ECO:0000256" key="1">
    <source>
        <dbReference type="SAM" id="MobiDB-lite"/>
    </source>
</evidence>
<protein>
    <recommendedName>
        <fullName evidence="2">Smr domain-containing protein</fullName>
    </recommendedName>
</protein>
<comment type="caution">
    <text evidence="3">The sequence shown here is derived from an EMBL/GenBank/DDBJ whole genome shotgun (WGS) entry which is preliminary data.</text>
</comment>
<feature type="region of interest" description="Disordered" evidence="1">
    <location>
        <begin position="972"/>
        <end position="1109"/>
    </location>
</feature>
<dbReference type="InterPro" id="IPR002625">
    <property type="entry name" value="Smr_dom"/>
</dbReference>
<feature type="compositionally biased region" description="Basic and acidic residues" evidence="1">
    <location>
        <begin position="1047"/>
        <end position="1063"/>
    </location>
</feature>
<dbReference type="GO" id="GO:0004519">
    <property type="term" value="F:endonuclease activity"/>
    <property type="evidence" value="ECO:0007669"/>
    <property type="project" value="TreeGrafter"/>
</dbReference>
<dbReference type="CDD" id="cd14279">
    <property type="entry name" value="CUE"/>
    <property type="match status" value="1"/>
</dbReference>
<feature type="compositionally biased region" description="Low complexity" evidence="1">
    <location>
        <begin position="1278"/>
        <end position="1287"/>
    </location>
</feature>
<dbReference type="EMBL" id="JARKIK010000007">
    <property type="protein sequence ID" value="KAK8750293.1"/>
    <property type="molecule type" value="Genomic_DNA"/>
</dbReference>
<dbReference type="InterPro" id="IPR027417">
    <property type="entry name" value="P-loop_NTPase"/>
</dbReference>